<proteinExistence type="predicted"/>
<evidence type="ECO:0000313" key="2">
    <source>
        <dbReference type="Proteomes" id="UP000018934"/>
    </source>
</evidence>
<protein>
    <submittedName>
        <fullName evidence="1">Uncharacterized protein</fullName>
    </submittedName>
</protein>
<organism evidence="1 2">
    <name type="scientific">Dehalobacter restrictus (strain DSM 9455 / PER-K23)</name>
    <dbReference type="NCBI Taxonomy" id="871738"/>
    <lineage>
        <taxon>Bacteria</taxon>
        <taxon>Bacillati</taxon>
        <taxon>Bacillota</taxon>
        <taxon>Clostridia</taxon>
        <taxon>Eubacteriales</taxon>
        <taxon>Desulfitobacteriaceae</taxon>
        <taxon>Dehalobacter</taxon>
    </lineage>
</organism>
<name>A0ABN4C1X3_DEHRP</name>
<dbReference type="EMBL" id="CP007033">
    <property type="protein sequence ID" value="AHF11311.1"/>
    <property type="molecule type" value="Genomic_DNA"/>
</dbReference>
<sequence>MDLKNTGLAVLYNPGIRKIRKTEMKSRYEGQAKIDAVSKT</sequence>
<dbReference type="Proteomes" id="UP000018934">
    <property type="component" value="Chromosome"/>
</dbReference>
<evidence type="ECO:0000313" key="1">
    <source>
        <dbReference type="EMBL" id="AHF11311.1"/>
    </source>
</evidence>
<keyword evidence="2" id="KW-1185">Reference proteome</keyword>
<reference evidence="1 2" key="1">
    <citation type="journal article" date="2013" name="Stand. Genomic Sci.">
        <title>Complete genome sequence of Dehalobacter restrictus PER-K23(T.).</title>
        <authorList>
            <person name="Kruse T."/>
            <person name="Maillard J."/>
            <person name="Goodwin L."/>
            <person name="Woyke T."/>
            <person name="Teshima H."/>
            <person name="Bruce D."/>
            <person name="Detter C."/>
            <person name="Tapia R."/>
            <person name="Han C."/>
            <person name="Huntemann M."/>
            <person name="Wei C.L."/>
            <person name="Han J."/>
            <person name="Chen A."/>
            <person name="Kyrpides N."/>
            <person name="Szeto E."/>
            <person name="Markowitz V."/>
            <person name="Ivanova N."/>
            <person name="Pagani I."/>
            <person name="Pati A."/>
            <person name="Pitluck S."/>
            <person name="Nolan M."/>
            <person name="Holliger C."/>
            <person name="Smidt H."/>
        </authorList>
    </citation>
    <scope>NUCLEOTIDE SEQUENCE [LARGE SCALE GENOMIC DNA]</scope>
    <source>
        <strain evidence="2">DSM 9455</strain>
    </source>
</reference>
<accession>A0ABN4C1X3</accession>
<gene>
    <name evidence="1" type="ORF">DEHRE_05325</name>
</gene>